<dbReference type="PANTHER" id="PTHR30329:SF21">
    <property type="entry name" value="LIPOPROTEIN YIAD-RELATED"/>
    <property type="match status" value="1"/>
</dbReference>
<evidence type="ECO:0000256" key="1">
    <source>
        <dbReference type="PROSITE-ProRule" id="PRU00473"/>
    </source>
</evidence>
<protein>
    <submittedName>
        <fullName evidence="3">OmpA family protein</fullName>
    </submittedName>
</protein>
<evidence type="ECO:0000259" key="2">
    <source>
        <dbReference type="PROSITE" id="PS51123"/>
    </source>
</evidence>
<keyword evidence="4" id="KW-1185">Reference proteome</keyword>
<evidence type="ECO:0000313" key="3">
    <source>
        <dbReference type="EMBL" id="MBE7699430.1"/>
    </source>
</evidence>
<name>A0A9D5YXQ7_9CELL</name>
<dbReference type="RefSeq" id="WP_191801315.1">
    <property type="nucleotide sequence ID" value="NZ_JACSPN010000003.1"/>
</dbReference>
<dbReference type="EMBL" id="JACSPN010000003">
    <property type="protein sequence ID" value="MBE7699430.1"/>
    <property type="molecule type" value="Genomic_DNA"/>
</dbReference>
<sequence length="188" mass="19251">MSTLRETLRGTAVVGAVTVGLLGTTSPSTAAVSPEPVPDLVVTEQMSADATFDLRPDDATTGLETVREEEGETVMVLTSDLLFAFASADLSPQAAAAVTDLVATIPQGADVAVDGHTDSVGDDTVNDPLSQQRADAVAALLRAARPDLVLTVTGYGSREPVADNTVGGQDSPGGRALNRRVEITFASS</sequence>
<dbReference type="Proteomes" id="UP000822993">
    <property type="component" value="Unassembled WGS sequence"/>
</dbReference>
<dbReference type="InterPro" id="IPR036737">
    <property type="entry name" value="OmpA-like_sf"/>
</dbReference>
<comment type="caution">
    <text evidence="3">The sequence shown here is derived from an EMBL/GenBank/DDBJ whole genome shotgun (WGS) entry which is preliminary data.</text>
</comment>
<dbReference type="Gene3D" id="3.30.1330.60">
    <property type="entry name" value="OmpA-like domain"/>
    <property type="match status" value="1"/>
</dbReference>
<keyword evidence="1" id="KW-0472">Membrane</keyword>
<dbReference type="InterPro" id="IPR006665">
    <property type="entry name" value="OmpA-like"/>
</dbReference>
<dbReference type="SUPFAM" id="SSF103088">
    <property type="entry name" value="OmpA-like"/>
    <property type="match status" value="1"/>
</dbReference>
<gene>
    <name evidence="3" type="ORF">H9623_03795</name>
</gene>
<organism evidence="3 4">
    <name type="scientific">Oerskovia douganii</name>
    <dbReference type="NCBI Taxonomy" id="2762210"/>
    <lineage>
        <taxon>Bacteria</taxon>
        <taxon>Bacillati</taxon>
        <taxon>Actinomycetota</taxon>
        <taxon>Actinomycetes</taxon>
        <taxon>Micrococcales</taxon>
        <taxon>Cellulomonadaceae</taxon>
        <taxon>Oerskovia</taxon>
    </lineage>
</organism>
<dbReference type="Pfam" id="PF00691">
    <property type="entry name" value="OmpA"/>
    <property type="match status" value="1"/>
</dbReference>
<dbReference type="CDD" id="cd07185">
    <property type="entry name" value="OmpA_C-like"/>
    <property type="match status" value="1"/>
</dbReference>
<proteinExistence type="predicted"/>
<reference evidence="3 4" key="1">
    <citation type="submission" date="2020-08" db="EMBL/GenBank/DDBJ databases">
        <title>A Genomic Blueprint of the Chicken Gut Microbiome.</title>
        <authorList>
            <person name="Gilroy R."/>
            <person name="Ravi A."/>
            <person name="Getino M."/>
            <person name="Pursley I."/>
            <person name="Horton D.L."/>
            <person name="Alikhan N.-F."/>
            <person name="Baker D."/>
            <person name="Gharbi K."/>
            <person name="Hall N."/>
            <person name="Watson M."/>
            <person name="Adriaenssens E.M."/>
            <person name="Foster-Nyarko E."/>
            <person name="Jarju S."/>
            <person name="Secka A."/>
            <person name="Antonio M."/>
            <person name="Oren A."/>
            <person name="Chaudhuri R."/>
            <person name="La Ragione R.M."/>
            <person name="Hildebrand F."/>
            <person name="Pallen M.J."/>
        </authorList>
    </citation>
    <scope>NUCLEOTIDE SEQUENCE [LARGE SCALE GENOMIC DNA]</scope>
    <source>
        <strain evidence="3 4">Sa1BUA8</strain>
    </source>
</reference>
<dbReference type="GO" id="GO:0016020">
    <property type="term" value="C:membrane"/>
    <property type="evidence" value="ECO:0007669"/>
    <property type="project" value="UniProtKB-UniRule"/>
</dbReference>
<accession>A0A9D5YXQ7</accession>
<feature type="domain" description="OmpA-like" evidence="2">
    <location>
        <begin position="70"/>
        <end position="188"/>
    </location>
</feature>
<dbReference type="InterPro" id="IPR050330">
    <property type="entry name" value="Bact_OuterMem_StrucFunc"/>
</dbReference>
<dbReference type="PANTHER" id="PTHR30329">
    <property type="entry name" value="STATOR ELEMENT OF FLAGELLAR MOTOR COMPLEX"/>
    <property type="match status" value="1"/>
</dbReference>
<dbReference type="AlphaFoldDB" id="A0A9D5YXQ7"/>
<evidence type="ECO:0000313" key="4">
    <source>
        <dbReference type="Proteomes" id="UP000822993"/>
    </source>
</evidence>
<dbReference type="PROSITE" id="PS51123">
    <property type="entry name" value="OMPA_2"/>
    <property type="match status" value="1"/>
</dbReference>